<dbReference type="SMART" id="SM01244">
    <property type="entry name" value="IRS"/>
    <property type="match status" value="1"/>
</dbReference>
<dbReference type="PROSITE" id="PS50003">
    <property type="entry name" value="PH_DOMAIN"/>
    <property type="match status" value="1"/>
</dbReference>
<evidence type="ECO:0000259" key="3">
    <source>
        <dbReference type="PROSITE" id="PS51064"/>
    </source>
</evidence>
<dbReference type="PROSITE" id="PS51064">
    <property type="entry name" value="IRS_PTB"/>
    <property type="match status" value="1"/>
</dbReference>
<organism evidence="4 5">
    <name type="scientific">Porites lobata</name>
    <dbReference type="NCBI Taxonomy" id="104759"/>
    <lineage>
        <taxon>Eukaryota</taxon>
        <taxon>Metazoa</taxon>
        <taxon>Cnidaria</taxon>
        <taxon>Anthozoa</taxon>
        <taxon>Hexacorallia</taxon>
        <taxon>Scleractinia</taxon>
        <taxon>Fungiina</taxon>
        <taxon>Poritidae</taxon>
        <taxon>Porites</taxon>
    </lineage>
</organism>
<dbReference type="InterPro" id="IPR002404">
    <property type="entry name" value="IRS_PTB"/>
</dbReference>
<feature type="region of interest" description="Disordered" evidence="1">
    <location>
        <begin position="421"/>
        <end position="540"/>
    </location>
</feature>
<feature type="region of interest" description="Disordered" evidence="1">
    <location>
        <begin position="646"/>
        <end position="675"/>
    </location>
</feature>
<dbReference type="SMART" id="SM00233">
    <property type="entry name" value="PH"/>
    <property type="match status" value="1"/>
</dbReference>
<dbReference type="SMART" id="SM00310">
    <property type="entry name" value="PTBI"/>
    <property type="match status" value="1"/>
</dbReference>
<accession>A0ABN8NI05</accession>
<feature type="compositionally biased region" description="Polar residues" evidence="1">
    <location>
        <begin position="659"/>
        <end position="671"/>
    </location>
</feature>
<dbReference type="PANTHER" id="PTHR21258">
    <property type="entry name" value="DOCKING PROTEIN RELATED"/>
    <property type="match status" value="1"/>
</dbReference>
<reference evidence="4 5" key="1">
    <citation type="submission" date="2022-05" db="EMBL/GenBank/DDBJ databases">
        <authorList>
            <consortium name="Genoscope - CEA"/>
            <person name="William W."/>
        </authorList>
    </citation>
    <scope>NUCLEOTIDE SEQUENCE [LARGE SCALE GENOMIC DNA]</scope>
</reference>
<feature type="compositionally biased region" description="Basic and acidic residues" evidence="1">
    <location>
        <begin position="813"/>
        <end position="832"/>
    </location>
</feature>
<dbReference type="InterPro" id="IPR050996">
    <property type="entry name" value="Docking_Protein_DOK"/>
</dbReference>
<evidence type="ECO:0008006" key="6">
    <source>
        <dbReference type="Google" id="ProtNLM"/>
    </source>
</evidence>
<feature type="compositionally biased region" description="Polar residues" evidence="1">
    <location>
        <begin position="458"/>
        <end position="480"/>
    </location>
</feature>
<feature type="domain" description="IRS-type PTB" evidence="3">
    <location>
        <begin position="108"/>
        <end position="215"/>
    </location>
</feature>
<evidence type="ECO:0000313" key="4">
    <source>
        <dbReference type="EMBL" id="CAH3110057.1"/>
    </source>
</evidence>
<keyword evidence="5" id="KW-1185">Reference proteome</keyword>
<feature type="domain" description="PH" evidence="2">
    <location>
        <begin position="4"/>
        <end position="111"/>
    </location>
</feature>
<name>A0ABN8NI05_9CNID</name>
<dbReference type="SUPFAM" id="SSF50729">
    <property type="entry name" value="PH domain-like"/>
    <property type="match status" value="2"/>
</dbReference>
<feature type="region of interest" description="Disordered" evidence="1">
    <location>
        <begin position="209"/>
        <end position="260"/>
    </location>
</feature>
<dbReference type="EMBL" id="CALNXK010000022">
    <property type="protein sequence ID" value="CAH3110057.1"/>
    <property type="molecule type" value="Genomic_DNA"/>
</dbReference>
<dbReference type="InterPro" id="IPR001849">
    <property type="entry name" value="PH_domain"/>
</dbReference>
<feature type="compositionally biased region" description="Polar residues" evidence="1">
    <location>
        <begin position="499"/>
        <end position="510"/>
    </location>
</feature>
<feature type="region of interest" description="Disordered" evidence="1">
    <location>
        <begin position="800"/>
        <end position="891"/>
    </location>
</feature>
<feature type="compositionally biased region" description="Pro residues" evidence="1">
    <location>
        <begin position="431"/>
        <end position="440"/>
    </location>
</feature>
<feature type="compositionally biased region" description="Low complexity" evidence="1">
    <location>
        <begin position="441"/>
        <end position="454"/>
    </location>
</feature>
<feature type="compositionally biased region" description="Polar residues" evidence="1">
    <location>
        <begin position="209"/>
        <end position="227"/>
    </location>
</feature>
<comment type="caution">
    <text evidence="4">The sequence shown here is derived from an EMBL/GenBank/DDBJ whole genome shotgun (WGS) entry which is preliminary data.</text>
</comment>
<protein>
    <recommendedName>
        <fullName evidence="6">Insulin receptor substrate 1</fullName>
    </recommendedName>
</protein>
<evidence type="ECO:0000259" key="2">
    <source>
        <dbReference type="PROSITE" id="PS50003"/>
    </source>
</evidence>
<dbReference type="InterPro" id="IPR011993">
    <property type="entry name" value="PH-like_dom_sf"/>
</dbReference>
<dbReference type="Pfam" id="PF00169">
    <property type="entry name" value="PH"/>
    <property type="match status" value="1"/>
</dbReference>
<dbReference type="Gene3D" id="2.30.29.30">
    <property type="entry name" value="Pleckstrin-homology domain (PH domain)/Phosphotyrosine-binding domain (PTB)"/>
    <property type="match status" value="2"/>
</dbReference>
<dbReference type="PANTHER" id="PTHR21258:SF62">
    <property type="entry name" value="INSULIN RECEPTOR SUBSTRATE 1"/>
    <property type="match status" value="1"/>
</dbReference>
<evidence type="ECO:0000313" key="5">
    <source>
        <dbReference type="Proteomes" id="UP001159405"/>
    </source>
</evidence>
<sequence length="891" mass="98939">MEVRVLFEGILDKCTVEHGKKDWKRRHFVFKHILASNIRSLEFYPAATKNWRKSEPKGVLALYPGYEVLKVHEPRRNFVFEIKTVDHTYRLAAHSEDELNQWILILEKESIINSFYVEPENNEQMSKLGASDMCHLHVANSELRLLCAKDGRLLVAWPFTCLRRYMSTRGKFTVEAGRRAPTGEGKFTFLTPQHDEIYKLLDHVIKSRAGQTSTTKSHQPPEQTKSVPTDERRDVPQNGYDNAVATSPRKDEQMMAGSSDSMNNAYASPYGHLPPRDTGKKASPILIRRTPQAVPDSRLIADSDVSEEYNTLSHPVQGFEKKGSKGVVEAEYCILDQCLSPPTEGQDMYNTTQHHGKFQKPAASQYSVTEDVYNVLGETLPHMVHNESRGNEENAYNTLDMTKNQTSSTSSQLEQQYNTLDHAAPARPPRKPIQPLPRTRPPAAKSSPKSPARKLSSDLASNLQSSPADINDNTYNTLGINSRAPPSLVRRVPDEVDDNTYNTLETSNQRQPPPIPVRKTPDQLLKKHLKSQQTFDENSDMYNTLDHTKVRHQSPVTARKMHFQTVSGEGSEVYNTLDADKRVGANPIPPSRVTKQSSQSADDDGMYSTLDSSRGGAVKSPIHNEKLDNVQSRNYQMDDMYNTLDSTRTGASVPPPVPTQRTSVSSITGSPLHSPIKKVADAPTLRKNFASSLQSFHCSLDDDNSLQPGVSQKSSSLDDLDSYASIDYTMVCQPKGTQGQYPIPAQRAANSKGVPFKGRKSSAPDIISLAKTNNTGKNSKKGGKSGLVLNLKASLEAGGLDFSKPRRKPKNKLSREDSSGDLPTHSEVEEHGVTPTEEVFSPGTPPIKPGRSSSSPADPNKEDVVYDELNQPELRPKSLQITKPKRSPKKS</sequence>
<dbReference type="Pfam" id="PF02174">
    <property type="entry name" value="IRS"/>
    <property type="match status" value="1"/>
</dbReference>
<feature type="region of interest" description="Disordered" evidence="1">
    <location>
        <begin position="581"/>
        <end position="620"/>
    </location>
</feature>
<proteinExistence type="predicted"/>
<dbReference type="Proteomes" id="UP001159405">
    <property type="component" value="Unassembled WGS sequence"/>
</dbReference>
<evidence type="ECO:0000256" key="1">
    <source>
        <dbReference type="SAM" id="MobiDB-lite"/>
    </source>
</evidence>
<gene>
    <name evidence="4" type="ORF">PLOB_00018655</name>
</gene>
<feature type="compositionally biased region" description="Polar residues" evidence="1">
    <location>
        <begin position="531"/>
        <end position="540"/>
    </location>
</feature>